<feature type="domain" description="HTH marR-type" evidence="1">
    <location>
        <begin position="15"/>
        <end position="143"/>
    </location>
</feature>
<dbReference type="InterPro" id="IPR036388">
    <property type="entry name" value="WH-like_DNA-bd_sf"/>
</dbReference>
<proteinExistence type="predicted"/>
<dbReference type="PANTHER" id="PTHR33164">
    <property type="entry name" value="TRANSCRIPTIONAL REGULATOR, MARR FAMILY"/>
    <property type="match status" value="1"/>
</dbReference>
<dbReference type="InterPro" id="IPR036390">
    <property type="entry name" value="WH_DNA-bd_sf"/>
</dbReference>
<dbReference type="SMART" id="SM00347">
    <property type="entry name" value="HTH_MARR"/>
    <property type="match status" value="1"/>
</dbReference>
<dbReference type="PROSITE" id="PS50995">
    <property type="entry name" value="HTH_MARR_2"/>
    <property type="match status" value="1"/>
</dbReference>
<evidence type="ECO:0000259" key="1">
    <source>
        <dbReference type="PROSITE" id="PS50995"/>
    </source>
</evidence>
<dbReference type="Proteomes" id="UP001592531">
    <property type="component" value="Unassembled WGS sequence"/>
</dbReference>
<accession>A0ABV6VV36</accession>
<evidence type="ECO:0000313" key="2">
    <source>
        <dbReference type="EMBL" id="MFC1417645.1"/>
    </source>
</evidence>
<dbReference type="SUPFAM" id="SSF46785">
    <property type="entry name" value="Winged helix' DNA-binding domain"/>
    <property type="match status" value="1"/>
</dbReference>
<sequence length="143" mass="15744">MNAPLDTTESRLETASRVFEAMRNLVLESDDRRIEVTEALGMSFGRTKALRRLAAGPLRMSELTAKLLTDKPYTTLIVDDLERRGLVERSVHPDDRRCKIVTITAAGQAVAAQADAILARPPESMLALDPEELAALDRAMAKL</sequence>
<dbReference type="RefSeq" id="WP_380535929.1">
    <property type="nucleotide sequence ID" value="NZ_JBHFAB010000008.1"/>
</dbReference>
<organism evidence="2 3">
    <name type="scientific">Streptacidiphilus cavernicola</name>
    <dbReference type="NCBI Taxonomy" id="3342716"/>
    <lineage>
        <taxon>Bacteria</taxon>
        <taxon>Bacillati</taxon>
        <taxon>Actinomycetota</taxon>
        <taxon>Actinomycetes</taxon>
        <taxon>Kitasatosporales</taxon>
        <taxon>Streptomycetaceae</taxon>
        <taxon>Streptacidiphilus</taxon>
    </lineage>
</organism>
<dbReference type="PANTHER" id="PTHR33164:SF99">
    <property type="entry name" value="MARR FAMILY REGULATORY PROTEIN"/>
    <property type="match status" value="1"/>
</dbReference>
<dbReference type="Gene3D" id="1.10.10.10">
    <property type="entry name" value="Winged helix-like DNA-binding domain superfamily/Winged helix DNA-binding domain"/>
    <property type="match status" value="1"/>
</dbReference>
<keyword evidence="3" id="KW-1185">Reference proteome</keyword>
<protein>
    <submittedName>
        <fullName evidence="2">MarR family winged helix-turn-helix transcriptional regulator</fullName>
    </submittedName>
</protein>
<evidence type="ECO:0000313" key="3">
    <source>
        <dbReference type="Proteomes" id="UP001592531"/>
    </source>
</evidence>
<dbReference type="EMBL" id="JBHFAB010000008">
    <property type="protein sequence ID" value="MFC1417645.1"/>
    <property type="molecule type" value="Genomic_DNA"/>
</dbReference>
<comment type="caution">
    <text evidence="2">The sequence shown here is derived from an EMBL/GenBank/DDBJ whole genome shotgun (WGS) entry which is preliminary data.</text>
</comment>
<name>A0ABV6VV36_9ACTN</name>
<dbReference type="InterPro" id="IPR000835">
    <property type="entry name" value="HTH_MarR-typ"/>
</dbReference>
<gene>
    <name evidence="2" type="ORF">ACEZDE_13445</name>
</gene>
<reference evidence="2 3" key="1">
    <citation type="submission" date="2024-09" db="EMBL/GenBank/DDBJ databases">
        <authorList>
            <person name="Lee S.D."/>
        </authorList>
    </citation>
    <scope>NUCLEOTIDE SEQUENCE [LARGE SCALE GENOMIC DNA]</scope>
    <source>
        <strain evidence="2 3">N8-3</strain>
    </source>
</reference>
<dbReference type="InterPro" id="IPR039422">
    <property type="entry name" value="MarR/SlyA-like"/>
</dbReference>
<dbReference type="PRINTS" id="PR00598">
    <property type="entry name" value="HTHMARR"/>
</dbReference>
<dbReference type="Pfam" id="PF01047">
    <property type="entry name" value="MarR"/>
    <property type="match status" value="1"/>
</dbReference>